<proteinExistence type="predicted"/>
<comment type="caution">
    <text evidence="5">The sequence shown here is derived from an EMBL/GenBank/DDBJ whole genome shotgun (WGS) entry which is preliminary data.</text>
</comment>
<name>A0ABT5HFQ2_9CAUL</name>
<accession>A0ABT5HFQ2</accession>
<dbReference type="PROSITE" id="PS50222">
    <property type="entry name" value="EF_HAND_2"/>
    <property type="match status" value="1"/>
</dbReference>
<dbReference type="InterPro" id="IPR002048">
    <property type="entry name" value="EF_hand_dom"/>
</dbReference>
<feature type="domain" description="EF-hand" evidence="4">
    <location>
        <begin position="45"/>
        <end position="80"/>
    </location>
</feature>
<dbReference type="Gene3D" id="1.10.238.10">
    <property type="entry name" value="EF-hand"/>
    <property type="match status" value="1"/>
</dbReference>
<dbReference type="EMBL" id="JAQQKV010000001">
    <property type="protein sequence ID" value="MDC7675052.1"/>
    <property type="molecule type" value="Genomic_DNA"/>
</dbReference>
<gene>
    <name evidence="5" type="ORF">PQU98_02850</name>
</gene>
<keyword evidence="6" id="KW-1185">Reference proteome</keyword>
<dbReference type="InterPro" id="IPR018247">
    <property type="entry name" value="EF_Hand_1_Ca_BS"/>
</dbReference>
<feature type="coiled-coil region" evidence="1">
    <location>
        <begin position="71"/>
        <end position="105"/>
    </location>
</feature>
<evidence type="ECO:0000256" key="2">
    <source>
        <dbReference type="SAM" id="MobiDB-lite"/>
    </source>
</evidence>
<dbReference type="InterPro" id="IPR011992">
    <property type="entry name" value="EF-hand-dom_pair"/>
</dbReference>
<evidence type="ECO:0000259" key="4">
    <source>
        <dbReference type="PROSITE" id="PS50222"/>
    </source>
</evidence>
<dbReference type="Pfam" id="PF13202">
    <property type="entry name" value="EF-hand_5"/>
    <property type="match status" value="1"/>
</dbReference>
<keyword evidence="3" id="KW-0732">Signal</keyword>
<evidence type="ECO:0000313" key="6">
    <source>
        <dbReference type="Proteomes" id="UP001218579"/>
    </source>
</evidence>
<organism evidence="5 6">
    <name type="scientific">Asticcacaulis machinosus</name>
    <dbReference type="NCBI Taxonomy" id="2984211"/>
    <lineage>
        <taxon>Bacteria</taxon>
        <taxon>Pseudomonadati</taxon>
        <taxon>Pseudomonadota</taxon>
        <taxon>Alphaproteobacteria</taxon>
        <taxon>Caulobacterales</taxon>
        <taxon>Caulobacteraceae</taxon>
        <taxon>Asticcacaulis</taxon>
    </lineage>
</organism>
<feature type="signal peptide" evidence="3">
    <location>
        <begin position="1"/>
        <end position="21"/>
    </location>
</feature>
<dbReference type="RefSeq" id="WP_272743364.1">
    <property type="nucleotide sequence ID" value="NZ_JAQQKV010000001.1"/>
</dbReference>
<feature type="region of interest" description="Disordered" evidence="2">
    <location>
        <begin position="132"/>
        <end position="164"/>
    </location>
</feature>
<feature type="chain" id="PRO_5046079134" description="EF-hand domain-containing protein" evidence="3">
    <location>
        <begin position="22"/>
        <end position="164"/>
    </location>
</feature>
<evidence type="ECO:0000256" key="3">
    <source>
        <dbReference type="SAM" id="SignalP"/>
    </source>
</evidence>
<sequence length="164" mass="18313">MKILTALATALAFIAGSQALAASHSTTTFIEEQDTNKDGVVTLAEFDAERAAHFKVMDADGNGTLSEAEYIGEYETRLNKQLESVTDAEKKKEQYQRQMRQAKVRFGVLDKDKDAKMTFAEFQASGHAMFNRHDADKDNTITSKDVELLTQQKKDKKGDDFVNP</sequence>
<reference evidence="5 6" key="1">
    <citation type="submission" date="2023-01" db="EMBL/GenBank/DDBJ databases">
        <title>Novel species of the genus Asticcacaulis isolated from rivers.</title>
        <authorList>
            <person name="Lu H."/>
        </authorList>
    </citation>
    <scope>NUCLEOTIDE SEQUENCE [LARGE SCALE GENOMIC DNA]</scope>
    <source>
        <strain evidence="5 6">LKC15W</strain>
    </source>
</reference>
<dbReference type="PROSITE" id="PS00018">
    <property type="entry name" value="EF_HAND_1"/>
    <property type="match status" value="2"/>
</dbReference>
<evidence type="ECO:0000313" key="5">
    <source>
        <dbReference type="EMBL" id="MDC7675052.1"/>
    </source>
</evidence>
<protein>
    <recommendedName>
        <fullName evidence="4">EF-hand domain-containing protein</fullName>
    </recommendedName>
</protein>
<dbReference type="SUPFAM" id="SSF47473">
    <property type="entry name" value="EF-hand"/>
    <property type="match status" value="1"/>
</dbReference>
<keyword evidence="1" id="KW-0175">Coiled coil</keyword>
<evidence type="ECO:0000256" key="1">
    <source>
        <dbReference type="SAM" id="Coils"/>
    </source>
</evidence>
<dbReference type="Proteomes" id="UP001218579">
    <property type="component" value="Unassembled WGS sequence"/>
</dbReference>